<dbReference type="AlphaFoldDB" id="A0A226DYD8"/>
<evidence type="ECO:0000256" key="1">
    <source>
        <dbReference type="SAM" id="Phobius"/>
    </source>
</evidence>
<keyword evidence="1" id="KW-1133">Transmembrane helix</keyword>
<dbReference type="Proteomes" id="UP000198287">
    <property type="component" value="Unassembled WGS sequence"/>
</dbReference>
<comment type="caution">
    <text evidence="2">The sequence shown here is derived from an EMBL/GenBank/DDBJ whole genome shotgun (WGS) entry which is preliminary data.</text>
</comment>
<reference evidence="2 3" key="1">
    <citation type="submission" date="2015-12" db="EMBL/GenBank/DDBJ databases">
        <title>The genome of Folsomia candida.</title>
        <authorList>
            <person name="Faddeeva A."/>
            <person name="Derks M.F."/>
            <person name="Anvar Y."/>
            <person name="Smit S."/>
            <person name="Van Straalen N."/>
            <person name="Roelofs D."/>
        </authorList>
    </citation>
    <scope>NUCLEOTIDE SEQUENCE [LARGE SCALE GENOMIC DNA]</scope>
    <source>
        <strain evidence="2 3">VU population</strain>
        <tissue evidence="2">Whole body</tissue>
    </source>
</reference>
<accession>A0A226DYD8</accession>
<feature type="transmembrane region" description="Helical" evidence="1">
    <location>
        <begin position="181"/>
        <end position="201"/>
    </location>
</feature>
<organism evidence="2 3">
    <name type="scientific">Folsomia candida</name>
    <name type="common">Springtail</name>
    <dbReference type="NCBI Taxonomy" id="158441"/>
    <lineage>
        <taxon>Eukaryota</taxon>
        <taxon>Metazoa</taxon>
        <taxon>Ecdysozoa</taxon>
        <taxon>Arthropoda</taxon>
        <taxon>Hexapoda</taxon>
        <taxon>Collembola</taxon>
        <taxon>Entomobryomorpha</taxon>
        <taxon>Isotomoidea</taxon>
        <taxon>Isotomidae</taxon>
        <taxon>Proisotominae</taxon>
        <taxon>Folsomia</taxon>
    </lineage>
</organism>
<keyword evidence="3" id="KW-1185">Reference proteome</keyword>
<keyword evidence="1" id="KW-0472">Membrane</keyword>
<keyword evidence="1" id="KW-0812">Transmembrane</keyword>
<dbReference type="EMBL" id="LNIX01000010">
    <property type="protein sequence ID" value="OXA49701.1"/>
    <property type="molecule type" value="Genomic_DNA"/>
</dbReference>
<evidence type="ECO:0000313" key="2">
    <source>
        <dbReference type="EMBL" id="OXA49701.1"/>
    </source>
</evidence>
<feature type="transmembrane region" description="Helical" evidence="1">
    <location>
        <begin position="361"/>
        <end position="381"/>
    </location>
</feature>
<gene>
    <name evidence="2" type="ORF">Fcan01_16050</name>
</gene>
<sequence>MDLANLAQYINIFSGCVVNIINYENINIPSTISIPIFTTRYKVLNFCDFGMIPGSREPLEFKILRLDSDTNSTFPSCAPFETSFEIPLRKNEGQQRGWKCLTRFYILPPVEGKIGVIPPDLYEEKFATDWDVMTLYYRKGYHILVQKSGMDLATWGEEMAILFNENSGLDMLLLVNSKREIYLYFVFAPWILMSLIMTNLIRGDNVQSTIAPLRAVPVISHKVYKHLSSHVNWDHRRIREETNLWWRYPWQVISNSSRFSCATEKMAYLGWISELEEAKELLERYRPGPEYSIGKEFIGLIPTGWEIQNVVDPRIPVRIRALHHSGIVRKWFWYSEMAEKLRNRKPYEAVGPEPLIMGGNIAQIFVIFFQGSLFNALIFLAEKGYTTCRKITWKDLRQRYILVCVTFKKND</sequence>
<protein>
    <submittedName>
        <fullName evidence="2">Uncharacterized protein</fullName>
    </submittedName>
</protein>
<name>A0A226DYD8_FOLCA</name>
<evidence type="ECO:0000313" key="3">
    <source>
        <dbReference type="Proteomes" id="UP000198287"/>
    </source>
</evidence>
<proteinExistence type="predicted"/>